<feature type="transmembrane region" description="Helical" evidence="10">
    <location>
        <begin position="27"/>
        <end position="50"/>
    </location>
</feature>
<keyword evidence="4 10" id="KW-1133">Transmembrane helix</keyword>
<evidence type="ECO:0000256" key="6">
    <source>
        <dbReference type="ARBA" id="ARBA00023303"/>
    </source>
</evidence>
<comment type="function">
    <text evidence="9 10">Fluoride-specific ion channel. Important for reducing fluoride concentration in the cell, thus reducing its toxicity.</text>
</comment>
<dbReference type="NCBIfam" id="TIGR00494">
    <property type="entry name" value="crcB"/>
    <property type="match status" value="1"/>
</dbReference>
<evidence type="ECO:0000256" key="3">
    <source>
        <dbReference type="ARBA" id="ARBA00022692"/>
    </source>
</evidence>
<keyword evidence="10" id="KW-0813">Transport</keyword>
<keyword evidence="6 10" id="KW-0407">Ion channel</keyword>
<comment type="caution">
    <text evidence="11">The sequence shown here is derived from an EMBL/GenBank/DDBJ whole genome shotgun (WGS) entry which is preliminary data.</text>
</comment>
<keyword evidence="3 10" id="KW-0812">Transmembrane</keyword>
<keyword evidence="12" id="KW-1185">Reference proteome</keyword>
<sequence>MLFIAVGVAGMIGAVLRYFLGIAVHGWWMHSFPLGTLLINYIGSFVLGWFTTWVNRAERVPAWFRVGFGTGLIGSFTTFSTFSIETVTLIHQQLWVDTLLYMTLSLFGGLLMAWSGFQAANLQMYKRIRRFSS</sequence>
<keyword evidence="10" id="KW-0479">Metal-binding</keyword>
<dbReference type="PANTHER" id="PTHR28259">
    <property type="entry name" value="FLUORIDE EXPORT PROTEIN 1-RELATED"/>
    <property type="match status" value="1"/>
</dbReference>
<dbReference type="HAMAP" id="MF_00454">
    <property type="entry name" value="FluC"/>
    <property type="match status" value="1"/>
</dbReference>
<feature type="transmembrane region" description="Helical" evidence="10">
    <location>
        <begin position="99"/>
        <end position="120"/>
    </location>
</feature>
<evidence type="ECO:0000256" key="2">
    <source>
        <dbReference type="ARBA" id="ARBA00022475"/>
    </source>
</evidence>
<feature type="binding site" evidence="10">
    <location>
        <position position="74"/>
    </location>
    <ligand>
        <name>Na(+)</name>
        <dbReference type="ChEBI" id="CHEBI:29101"/>
        <note>structural</note>
    </ligand>
</feature>
<evidence type="ECO:0000256" key="5">
    <source>
        <dbReference type="ARBA" id="ARBA00023136"/>
    </source>
</evidence>
<gene>
    <name evidence="10 11" type="primary">crcB</name>
    <name evidence="10" type="synonym">fluC</name>
    <name evidence="11" type="ORF">VF724_07075</name>
</gene>
<reference evidence="11" key="1">
    <citation type="submission" date="2023-12" db="EMBL/GenBank/DDBJ databases">
        <title>Fervidustalea candida gen. nov., sp. nov., a novel member of the family Paenibacillaceae isolated from a geothermal area.</title>
        <authorList>
            <person name="Li W.-J."/>
            <person name="Jiao J.-Y."/>
            <person name="Chen Y."/>
        </authorList>
    </citation>
    <scope>NUCLEOTIDE SEQUENCE</scope>
    <source>
        <strain evidence="11">SYSU GA230002</strain>
    </source>
</reference>
<accession>A0ABU5ZG03</accession>
<comment type="activity regulation">
    <text evidence="10">Na(+) is not transported, but it plays an essential structural role and its presence is essential for fluoride channel function.</text>
</comment>
<evidence type="ECO:0000256" key="8">
    <source>
        <dbReference type="ARBA" id="ARBA00035585"/>
    </source>
</evidence>
<dbReference type="Pfam" id="PF02537">
    <property type="entry name" value="CRCB"/>
    <property type="match status" value="1"/>
</dbReference>
<feature type="binding site" evidence="10">
    <location>
        <position position="77"/>
    </location>
    <ligand>
        <name>Na(+)</name>
        <dbReference type="ChEBI" id="CHEBI:29101"/>
        <note>structural</note>
    </ligand>
</feature>
<evidence type="ECO:0000256" key="9">
    <source>
        <dbReference type="ARBA" id="ARBA00049940"/>
    </source>
</evidence>
<evidence type="ECO:0000313" key="11">
    <source>
        <dbReference type="EMBL" id="MEB3101425.1"/>
    </source>
</evidence>
<evidence type="ECO:0000256" key="10">
    <source>
        <dbReference type="HAMAP-Rule" id="MF_00454"/>
    </source>
</evidence>
<comment type="similarity">
    <text evidence="7 10">Belongs to the fluoride channel Fluc/FEX (TC 1.A.43) family.</text>
</comment>
<protein>
    <recommendedName>
        <fullName evidence="10">Fluoride-specific ion channel FluC</fullName>
    </recommendedName>
</protein>
<dbReference type="Proteomes" id="UP001310386">
    <property type="component" value="Unassembled WGS sequence"/>
</dbReference>
<feature type="transmembrane region" description="Helical" evidence="10">
    <location>
        <begin position="62"/>
        <end position="79"/>
    </location>
</feature>
<comment type="subcellular location">
    <subcellularLocation>
        <location evidence="1 10">Cell membrane</location>
        <topology evidence="1 10">Multi-pass membrane protein</topology>
    </subcellularLocation>
</comment>
<dbReference type="RefSeq" id="WP_371753545.1">
    <property type="nucleotide sequence ID" value="NZ_JAYJLD010000008.1"/>
</dbReference>
<keyword evidence="10" id="KW-0915">Sodium</keyword>
<keyword evidence="5 10" id="KW-0472">Membrane</keyword>
<organism evidence="11 12">
    <name type="scientific">Ferviditalea candida</name>
    <dbReference type="NCBI Taxonomy" id="3108399"/>
    <lineage>
        <taxon>Bacteria</taxon>
        <taxon>Bacillati</taxon>
        <taxon>Bacillota</taxon>
        <taxon>Bacilli</taxon>
        <taxon>Bacillales</taxon>
        <taxon>Paenibacillaceae</taxon>
        <taxon>Ferviditalea</taxon>
    </lineage>
</organism>
<evidence type="ECO:0000256" key="7">
    <source>
        <dbReference type="ARBA" id="ARBA00035120"/>
    </source>
</evidence>
<comment type="catalytic activity">
    <reaction evidence="8">
        <text>fluoride(in) = fluoride(out)</text>
        <dbReference type="Rhea" id="RHEA:76159"/>
        <dbReference type="ChEBI" id="CHEBI:17051"/>
    </reaction>
    <physiologicalReaction direction="left-to-right" evidence="8">
        <dbReference type="Rhea" id="RHEA:76160"/>
    </physiologicalReaction>
</comment>
<dbReference type="PANTHER" id="PTHR28259:SF1">
    <property type="entry name" value="FLUORIDE EXPORT PROTEIN 1-RELATED"/>
    <property type="match status" value="1"/>
</dbReference>
<evidence type="ECO:0000256" key="1">
    <source>
        <dbReference type="ARBA" id="ARBA00004651"/>
    </source>
</evidence>
<keyword evidence="10" id="KW-0406">Ion transport</keyword>
<evidence type="ECO:0000256" key="4">
    <source>
        <dbReference type="ARBA" id="ARBA00022989"/>
    </source>
</evidence>
<keyword evidence="2 10" id="KW-1003">Cell membrane</keyword>
<evidence type="ECO:0000313" key="12">
    <source>
        <dbReference type="Proteomes" id="UP001310386"/>
    </source>
</evidence>
<dbReference type="EMBL" id="JAYJLD010000008">
    <property type="protein sequence ID" value="MEB3101425.1"/>
    <property type="molecule type" value="Genomic_DNA"/>
</dbReference>
<proteinExistence type="inferred from homology"/>
<dbReference type="InterPro" id="IPR003691">
    <property type="entry name" value="FluC"/>
</dbReference>
<name>A0ABU5ZG03_9BACL</name>